<evidence type="ECO:0000313" key="2">
    <source>
        <dbReference type="EMBL" id="ARQ72171.1"/>
    </source>
</evidence>
<dbReference type="InterPro" id="IPR016040">
    <property type="entry name" value="NAD(P)-bd_dom"/>
</dbReference>
<dbReference type="PANTHER" id="PTHR43162">
    <property type="match status" value="1"/>
</dbReference>
<dbReference type="EMBL" id="CP021121">
    <property type="protein sequence ID" value="ARQ72171.1"/>
    <property type="molecule type" value="Genomic_DNA"/>
</dbReference>
<dbReference type="InterPro" id="IPR051604">
    <property type="entry name" value="Ergot_Alk_Oxidoreductase"/>
</dbReference>
<dbReference type="KEGG" id="smao:CAG99_05415"/>
<dbReference type="SUPFAM" id="SSF51735">
    <property type="entry name" value="NAD(P)-binding Rossmann-fold domains"/>
    <property type="match status" value="1"/>
</dbReference>
<dbReference type="Pfam" id="PF13460">
    <property type="entry name" value="NAD_binding_10"/>
    <property type="match status" value="1"/>
</dbReference>
<keyword evidence="3" id="KW-1185">Reference proteome</keyword>
<dbReference type="InterPro" id="IPR036291">
    <property type="entry name" value="NAD(P)-bd_dom_sf"/>
</dbReference>
<dbReference type="Proteomes" id="UP000194218">
    <property type="component" value="Chromosome"/>
</dbReference>
<proteinExistence type="predicted"/>
<dbReference type="RefSeq" id="WP_086162007.1">
    <property type="nucleotide sequence ID" value="NZ_CP021121.1"/>
</dbReference>
<organism evidence="2 3">
    <name type="scientific">Streptomyces marincola</name>
    <dbReference type="NCBI Taxonomy" id="2878388"/>
    <lineage>
        <taxon>Bacteria</taxon>
        <taxon>Bacillati</taxon>
        <taxon>Actinomycetota</taxon>
        <taxon>Actinomycetes</taxon>
        <taxon>Kitasatosporales</taxon>
        <taxon>Streptomycetaceae</taxon>
        <taxon>Streptomyces</taxon>
    </lineage>
</organism>
<name>A0A1W7D511_9ACTN</name>
<dbReference type="PANTHER" id="PTHR43162:SF1">
    <property type="entry name" value="PRESTALK A DIFFERENTIATION PROTEIN A"/>
    <property type="match status" value="1"/>
</dbReference>
<dbReference type="OrthoDB" id="3250520at2"/>
<gene>
    <name evidence="2" type="ORF">CAG99_05415</name>
</gene>
<accession>A0A1W7D511</accession>
<dbReference type="AlphaFoldDB" id="A0A1W7D511"/>
<evidence type="ECO:0000259" key="1">
    <source>
        <dbReference type="Pfam" id="PF13460"/>
    </source>
</evidence>
<dbReference type="Gene3D" id="3.40.50.720">
    <property type="entry name" value="NAD(P)-binding Rossmann-like Domain"/>
    <property type="match status" value="1"/>
</dbReference>
<feature type="domain" description="NAD(P)-binding" evidence="1">
    <location>
        <begin position="14"/>
        <end position="188"/>
    </location>
</feature>
<evidence type="ECO:0000313" key="3">
    <source>
        <dbReference type="Proteomes" id="UP000194218"/>
    </source>
</evidence>
<reference evidence="2 3" key="1">
    <citation type="submission" date="2017-05" db="EMBL/GenBank/DDBJ databases">
        <title>Complete genome sequence of Streptomyces sp. SCSIO 03032 revealed the diverse biosynthetic pathways for its bioactive secondary metabolites.</title>
        <authorList>
            <person name="Ma L."/>
            <person name="Zhu Y."/>
            <person name="Zhang W."/>
            <person name="Zhang G."/>
            <person name="Tian X."/>
            <person name="Zhang S."/>
            <person name="Zhang C."/>
        </authorList>
    </citation>
    <scope>NUCLEOTIDE SEQUENCE [LARGE SCALE GENOMIC DNA]</scope>
    <source>
        <strain evidence="2 3">SCSIO 03032</strain>
    </source>
</reference>
<dbReference type="Gene3D" id="3.90.25.10">
    <property type="entry name" value="UDP-galactose 4-epimerase, domain 1"/>
    <property type="match status" value="1"/>
</dbReference>
<protein>
    <submittedName>
        <fullName evidence="2">NAD(P)-dependent oxidoreductase</fullName>
    </submittedName>
</protein>
<sequence>MTSTSSPQPILVVGGTGTVGRRVVSQLRAKGHAVRVASRSAGRHEDGHPFDWRDRETWDSALAGVRSVFVVPLDGTTLTSPFVERAVELGVERIVLLSARGIDVPGYADESGGAGYAGTTHRDGEETLRRSGAAWTIVRPGWFNQNFSETFFRDAVLAGELRLPCGDGAATFVDGEDIAAVSVAALTEDGHAGQVYEVSGPRALTFTEVAAEISAAAGREVRYVPLTHEEFAAELVADGWDETDAQTWAEALSPLRRGLDEHVSDGVRRALGREPMDFADFARQAAALGAFTPEPAEARG</sequence>